<feature type="domain" description="N-acetyltransferase" evidence="1">
    <location>
        <begin position="12"/>
        <end position="179"/>
    </location>
</feature>
<evidence type="ECO:0000259" key="1">
    <source>
        <dbReference type="PROSITE" id="PS51186"/>
    </source>
</evidence>
<organism evidence="2 3">
    <name type="scientific">BD1-7 clade bacterium</name>
    <dbReference type="NCBI Taxonomy" id="2029982"/>
    <lineage>
        <taxon>Bacteria</taxon>
        <taxon>Pseudomonadati</taxon>
        <taxon>Pseudomonadota</taxon>
        <taxon>Gammaproteobacteria</taxon>
        <taxon>Cellvibrionales</taxon>
        <taxon>Spongiibacteraceae</taxon>
        <taxon>BD1-7 clade</taxon>
    </lineage>
</organism>
<dbReference type="PANTHER" id="PTHR43792">
    <property type="entry name" value="GNAT FAMILY, PUTATIVE (AFU_ORTHOLOGUE AFUA_3G00765)-RELATED-RELATED"/>
    <property type="match status" value="1"/>
</dbReference>
<gene>
    <name evidence="2" type="ORF">OPDIPICF_00784</name>
</gene>
<keyword evidence="3" id="KW-1185">Reference proteome</keyword>
<dbReference type="Proteomes" id="UP000441399">
    <property type="component" value="Unassembled WGS sequence"/>
</dbReference>
<name>A0A5S9N5P6_9GAMM</name>
<dbReference type="Gene3D" id="3.40.630.30">
    <property type="match status" value="1"/>
</dbReference>
<protein>
    <recommendedName>
        <fullName evidence="1">N-acetyltransferase domain-containing protein</fullName>
    </recommendedName>
</protein>
<proteinExistence type="predicted"/>
<evidence type="ECO:0000313" key="3">
    <source>
        <dbReference type="Proteomes" id="UP000441399"/>
    </source>
</evidence>
<sequence length="185" mass="20901">MMPGNEILTARLRLRQWRDDDLQSFARMGNDPRVMAHFPNLLTQQQSDDLAHHLAQKIQQQGWGVWVIETLGTRRFAGIAGLNHVAEDLPFAPAVEALWRVDPAFWRLGYGYEAAEAAIRFGFESLALDHIVALTHTGNLPSIGLMQKLGMTRQDEFEHPALPAAHRLRPHVLYRLAREAQAVPV</sequence>
<dbReference type="PANTHER" id="PTHR43792:SF1">
    <property type="entry name" value="N-ACETYLTRANSFERASE DOMAIN-CONTAINING PROTEIN"/>
    <property type="match status" value="1"/>
</dbReference>
<dbReference type="AlphaFoldDB" id="A0A5S9N5P6"/>
<dbReference type="InterPro" id="IPR051531">
    <property type="entry name" value="N-acetyltransferase"/>
</dbReference>
<dbReference type="EMBL" id="CACSIO010000001">
    <property type="protein sequence ID" value="CAA0085181.1"/>
    <property type="molecule type" value="Genomic_DNA"/>
</dbReference>
<dbReference type="Pfam" id="PF13302">
    <property type="entry name" value="Acetyltransf_3"/>
    <property type="match status" value="1"/>
</dbReference>
<accession>A0A5S9N5P6</accession>
<dbReference type="SUPFAM" id="SSF55729">
    <property type="entry name" value="Acyl-CoA N-acyltransferases (Nat)"/>
    <property type="match status" value="1"/>
</dbReference>
<evidence type="ECO:0000313" key="2">
    <source>
        <dbReference type="EMBL" id="CAA0085181.1"/>
    </source>
</evidence>
<dbReference type="PROSITE" id="PS51186">
    <property type="entry name" value="GNAT"/>
    <property type="match status" value="1"/>
</dbReference>
<dbReference type="InterPro" id="IPR000182">
    <property type="entry name" value="GNAT_dom"/>
</dbReference>
<dbReference type="InterPro" id="IPR016181">
    <property type="entry name" value="Acyl_CoA_acyltransferase"/>
</dbReference>
<reference evidence="2 3" key="1">
    <citation type="submission" date="2019-11" db="EMBL/GenBank/DDBJ databases">
        <authorList>
            <person name="Holert J."/>
        </authorList>
    </citation>
    <scope>NUCLEOTIDE SEQUENCE [LARGE SCALE GENOMIC DNA]</scope>
    <source>
        <strain evidence="2">SB11_3</strain>
    </source>
</reference>
<dbReference type="GO" id="GO:0016747">
    <property type="term" value="F:acyltransferase activity, transferring groups other than amino-acyl groups"/>
    <property type="evidence" value="ECO:0007669"/>
    <property type="project" value="InterPro"/>
</dbReference>